<organism evidence="3">
    <name type="scientific">Oppiella nova</name>
    <dbReference type="NCBI Taxonomy" id="334625"/>
    <lineage>
        <taxon>Eukaryota</taxon>
        <taxon>Metazoa</taxon>
        <taxon>Ecdysozoa</taxon>
        <taxon>Arthropoda</taxon>
        <taxon>Chelicerata</taxon>
        <taxon>Arachnida</taxon>
        <taxon>Acari</taxon>
        <taxon>Acariformes</taxon>
        <taxon>Sarcoptiformes</taxon>
        <taxon>Oribatida</taxon>
        <taxon>Brachypylina</taxon>
        <taxon>Oppioidea</taxon>
        <taxon>Oppiidae</taxon>
        <taxon>Oppiella</taxon>
    </lineage>
</organism>
<dbReference type="PANTHER" id="PTHR43157">
    <property type="entry name" value="PHOSPHATIDYLINOSITOL-GLYCAN BIOSYNTHESIS CLASS F PROTEIN-RELATED"/>
    <property type="match status" value="1"/>
</dbReference>
<dbReference type="PANTHER" id="PTHR43157:SF27">
    <property type="entry name" value="RETINOL DEHYDROGENASE 12, LIKE"/>
    <property type="match status" value="1"/>
</dbReference>
<gene>
    <name evidence="3" type="ORF">ONB1V03_LOCUS14495</name>
</gene>
<keyword evidence="1" id="KW-0560">Oxidoreductase</keyword>
<dbReference type="Gene3D" id="3.40.50.720">
    <property type="entry name" value="NAD(P)-binding Rossmann-like Domain"/>
    <property type="match status" value="1"/>
</dbReference>
<proteinExistence type="inferred from homology"/>
<dbReference type="InterPro" id="IPR002347">
    <property type="entry name" value="SDR_fam"/>
</dbReference>
<keyword evidence="4" id="KW-1185">Reference proteome</keyword>
<evidence type="ECO:0000313" key="3">
    <source>
        <dbReference type="EMBL" id="CAD7657870.1"/>
    </source>
</evidence>
<dbReference type="OrthoDB" id="6411518at2759"/>
<evidence type="ECO:0008006" key="5">
    <source>
        <dbReference type="Google" id="ProtNLM"/>
    </source>
</evidence>
<dbReference type="CDD" id="cd05327">
    <property type="entry name" value="retinol-DH_like_SDR_c_like"/>
    <property type="match status" value="1"/>
</dbReference>
<sequence>MGVLAHLGLSLKDFYLNMFGGRLRCESTRRLDGKVVVVTGANTGLGKETAYQLSLRGAKLYIACRDLGKADIAVKEIVSENPKANITSLKLDLSSFKSIREFADDLTIREPHVDILVNNAGVFMCPEWKTADGFEMQFGTNHLGSFLLTLSLIPLLKKSESARVVNLSSSAHMTGQINFDNINLNNGAYSPMKAYAQSKLANILFTRELANRLGPNSNIKVYAVNPGAVNTDAQRHVRNAVFDWFIRKAFLTPEMGTQTSLYCVLDEKLDNESGFYYENCRRVEHMLSTATDDKVSERLWDLSCDLVDLNHDMRRLFVRTPTVWQK</sequence>
<dbReference type="Proteomes" id="UP000728032">
    <property type="component" value="Unassembled WGS sequence"/>
</dbReference>
<dbReference type="AlphaFoldDB" id="A0A7R9MCY8"/>
<accession>A0A7R9MCY8</accession>
<reference evidence="3" key="1">
    <citation type="submission" date="2020-11" db="EMBL/GenBank/DDBJ databases">
        <authorList>
            <person name="Tran Van P."/>
        </authorList>
    </citation>
    <scope>NUCLEOTIDE SEQUENCE</scope>
</reference>
<dbReference type="SUPFAM" id="SSF51735">
    <property type="entry name" value="NAD(P)-binding Rossmann-fold domains"/>
    <property type="match status" value="1"/>
</dbReference>
<dbReference type="PRINTS" id="PR00080">
    <property type="entry name" value="SDRFAMILY"/>
</dbReference>
<evidence type="ECO:0000256" key="2">
    <source>
        <dbReference type="RuleBase" id="RU000363"/>
    </source>
</evidence>
<dbReference type="Pfam" id="PF00106">
    <property type="entry name" value="adh_short"/>
    <property type="match status" value="1"/>
</dbReference>
<dbReference type="PRINTS" id="PR00081">
    <property type="entry name" value="GDHRDH"/>
</dbReference>
<protein>
    <recommendedName>
        <fullName evidence="5">Short-chain dehydrogenase</fullName>
    </recommendedName>
</protein>
<dbReference type="InterPro" id="IPR036291">
    <property type="entry name" value="NAD(P)-bd_dom_sf"/>
</dbReference>
<dbReference type="EMBL" id="CAJPVJ010013818">
    <property type="protein sequence ID" value="CAG2175056.1"/>
    <property type="molecule type" value="Genomic_DNA"/>
</dbReference>
<evidence type="ECO:0000256" key="1">
    <source>
        <dbReference type="ARBA" id="ARBA00023002"/>
    </source>
</evidence>
<dbReference type="EMBL" id="OC928643">
    <property type="protein sequence ID" value="CAD7657870.1"/>
    <property type="molecule type" value="Genomic_DNA"/>
</dbReference>
<comment type="similarity">
    <text evidence="2">Belongs to the short-chain dehydrogenases/reductases (SDR) family.</text>
</comment>
<name>A0A7R9MCY8_9ACAR</name>
<dbReference type="GO" id="GO:0016491">
    <property type="term" value="F:oxidoreductase activity"/>
    <property type="evidence" value="ECO:0007669"/>
    <property type="project" value="UniProtKB-KW"/>
</dbReference>
<evidence type="ECO:0000313" key="4">
    <source>
        <dbReference type="Proteomes" id="UP000728032"/>
    </source>
</evidence>